<keyword evidence="1" id="KW-1133">Transmembrane helix</keyword>
<evidence type="ECO:0000256" key="1">
    <source>
        <dbReference type="SAM" id="Phobius"/>
    </source>
</evidence>
<dbReference type="InterPro" id="IPR003607">
    <property type="entry name" value="HD/PDEase_dom"/>
</dbReference>
<keyword evidence="3" id="KW-0456">Lyase</keyword>
<keyword evidence="1" id="KW-0812">Transmembrane</keyword>
<name>A0A0H3ZP03_9VIBR</name>
<dbReference type="InterPro" id="IPR052020">
    <property type="entry name" value="Cyclic_di-GMP/3'3'-cGAMP_PDE"/>
</dbReference>
<accession>A0A0H3ZP03</accession>
<dbReference type="CDD" id="cd00077">
    <property type="entry name" value="HDc"/>
    <property type="match status" value="1"/>
</dbReference>
<evidence type="ECO:0000259" key="2">
    <source>
        <dbReference type="PROSITE" id="PS51832"/>
    </source>
</evidence>
<keyword evidence="1" id="KW-0472">Membrane</keyword>
<dbReference type="EMBL" id="KP795470">
    <property type="protein sequence ID" value="AKN36152.1"/>
    <property type="molecule type" value="Genomic_DNA"/>
</dbReference>
<feature type="transmembrane region" description="Helical" evidence="1">
    <location>
        <begin position="337"/>
        <end position="354"/>
    </location>
</feature>
<dbReference type="Pfam" id="PF13487">
    <property type="entry name" value="HD_5"/>
    <property type="match status" value="1"/>
</dbReference>
<evidence type="ECO:0000313" key="3">
    <source>
        <dbReference type="EMBL" id="AKN36152.1"/>
    </source>
</evidence>
<dbReference type="PROSITE" id="PS51832">
    <property type="entry name" value="HD_GYP"/>
    <property type="match status" value="1"/>
</dbReference>
<dbReference type="GO" id="GO:0008081">
    <property type="term" value="F:phosphoric diester hydrolase activity"/>
    <property type="evidence" value="ECO:0007669"/>
    <property type="project" value="UniProtKB-ARBA"/>
</dbReference>
<proteinExistence type="predicted"/>
<dbReference type="SUPFAM" id="SSF109604">
    <property type="entry name" value="HD-domain/PDEase-like"/>
    <property type="match status" value="2"/>
</dbReference>
<dbReference type="Gene3D" id="6.10.340.10">
    <property type="match status" value="1"/>
</dbReference>
<dbReference type="Gene3D" id="1.10.3210.10">
    <property type="entry name" value="Hypothetical protein af1432"/>
    <property type="match status" value="2"/>
</dbReference>
<sequence>MNKAPRTFPIHIHITTVIIVLVVAVSGVQIWLANKGLTDVIFETNRNVFQRIAAQTRSQMNAHYGAAFTAIGTFSKGKIVQAETIENRNDFLPEFTHLLTEYTHVTSYAIYYPNEDVFSVTRINDLEMRERMGLQKDTIFVVTHRSSNFVSIKGLNSSLVFTENIDTSHSLAFDKQHQFYNAVQDKNIISEPSLLRGVNEPGITIYRASNNGAVVAAEVLLAGLRDSLTDTLANESSIRVLYDDSKTVLAYSETSRSEPSSRMSLSSFEKLENPLVQFAIEQYRRDGKLGIFEFEKERWFGEIITLKPLKSNHVHLLMATKASELFDQGGLIKRQTLFGSLLIFALMLPVIYLVSRSISKPIKMATQKAKEIQGFNFSTPINSQSYIKEIQDLNNAQIATQNTISRFISLTNNIAHEENLEALLELVCRDTISAAEANGVFLYLLDAENKCLVPKYVWWEGATKADINRVLNSKVPTAESGQFIRQIFIEKKYHIFQASELPNLEVDWKDNQTSQVVIIPLKDREGVVIGSFGVLYDDGKAQAQYERFADYLDSLLGFSSVAIETNTMMAAQQALLDSFIKVIAGSLDKKSPYTGNHCQRVPILTEWLTLAAQESTLPSFAHFSLNSKEWQELKMASWLHDCGKITTPEYVVDKATKLETIYNRIHEVRMRFEVLKRDEEITSLKSLVQAYPVGWRDQLMEKCEQLNQDFEFVAQLNLGSEFVTQTDLDRLNEIASRTWTRTLSKQLGISSEEMNQYTEEDEYPTEEKLLSDQPEHLIDWNHTDKFDDRFTMKPTQYQANKGEVHNLGIQRGTLTEEERFIINDHIVQTIHILESLPFPRHMRNVAKIAGGHHEKMNGKGYPMGLTGSEMSLTTKVMAIADIFEALTSSDRPYKKAKTLSESIKIMSFMVKDQHIDPDLFALFLSSGVYRRFANDYLQPEQIDEVNISDYIT</sequence>
<dbReference type="InterPro" id="IPR037522">
    <property type="entry name" value="HD_GYP_dom"/>
</dbReference>
<dbReference type="PANTHER" id="PTHR45228:SF5">
    <property type="entry name" value="CYCLIC DI-GMP PHOSPHODIESTERASE VC_1348-RELATED"/>
    <property type="match status" value="1"/>
</dbReference>
<dbReference type="AlphaFoldDB" id="A0A0H3ZP03"/>
<protein>
    <submittedName>
        <fullName evidence="3">Adenylate cyclase</fullName>
        <ecNumber evidence="3">4.6.1.1</ecNumber>
    </submittedName>
</protein>
<feature type="transmembrane region" description="Helical" evidence="1">
    <location>
        <begin position="12"/>
        <end position="32"/>
    </location>
</feature>
<feature type="domain" description="HD-GYP" evidence="2">
    <location>
        <begin position="728"/>
        <end position="939"/>
    </location>
</feature>
<dbReference type="GO" id="GO:0004016">
    <property type="term" value="F:adenylate cyclase activity"/>
    <property type="evidence" value="ECO:0007669"/>
    <property type="project" value="UniProtKB-EC"/>
</dbReference>
<dbReference type="EC" id="4.6.1.1" evidence="3"/>
<organism evidence="3">
    <name type="scientific">Vibrio genomosp. F6</name>
    <dbReference type="NCBI Taxonomy" id="723172"/>
    <lineage>
        <taxon>Bacteria</taxon>
        <taxon>Pseudomonadati</taxon>
        <taxon>Pseudomonadota</taxon>
        <taxon>Gammaproteobacteria</taxon>
        <taxon>Vibrionales</taxon>
        <taxon>Vibrionaceae</taxon>
        <taxon>Vibrio</taxon>
    </lineage>
</organism>
<dbReference type="InterPro" id="IPR029016">
    <property type="entry name" value="GAF-like_dom_sf"/>
</dbReference>
<dbReference type="SUPFAM" id="SSF55781">
    <property type="entry name" value="GAF domain-like"/>
    <property type="match status" value="1"/>
</dbReference>
<dbReference type="PANTHER" id="PTHR45228">
    <property type="entry name" value="CYCLIC DI-GMP PHOSPHODIESTERASE TM_0186-RELATED"/>
    <property type="match status" value="1"/>
</dbReference>
<dbReference type="Gene3D" id="3.30.450.40">
    <property type="match status" value="1"/>
</dbReference>
<reference evidence="3" key="1">
    <citation type="journal article" date="2015" name="MBio">
        <title>Eco-Evolutionary Dynamics of Episomes among Ecologically Cohesive Bacterial Populations.</title>
        <authorList>
            <person name="Xue H."/>
            <person name="Cordero O.X."/>
            <person name="Camas F.M."/>
            <person name="Trimble W."/>
            <person name="Meyer F."/>
            <person name="Guglielmini J."/>
            <person name="Rocha E.P."/>
            <person name="Polz M.F."/>
        </authorList>
    </citation>
    <scope>NUCLEOTIDE SEQUENCE</scope>
    <source>
        <strain evidence="3">FF_110</strain>
    </source>
</reference>